<proteinExistence type="predicted"/>
<keyword evidence="2" id="KW-1185">Reference proteome</keyword>
<comment type="caution">
    <text evidence="1">The sequence shown here is derived from an EMBL/GenBank/DDBJ whole genome shotgun (WGS) entry which is preliminary data.</text>
</comment>
<evidence type="ECO:0000313" key="1">
    <source>
        <dbReference type="EMBL" id="CAA7271351.1"/>
    </source>
</evidence>
<sequence>MSAKDRSGIVYHIQQGDIPVSSSQILDLSLPWSQLIALDLRAISLAPNVVLVLMHRTAMSLQEACFHVNPTTNAPTTTAHRPLMDPPDVRMTALKKLIVIFGGRRTEAGFFHQVLACRLKELRVEMTIASTDGWNLPLFRPLIALCSKKLEVLELVDSQGHAAVLPRTPERRQLTYLELEALLQFVSNLHTLRLPPTLFLHSATLRKLANGHLLPSLKALEVTASSLTNAEDIMFMITERVLVIEAARRGVGTSTINVGGSLEEGEESHVEAITNVVLHMTLAERSAFLKVVIPEYLSGLGGVEIHVEAMW</sequence>
<dbReference type="Proteomes" id="UP000467700">
    <property type="component" value="Unassembled WGS sequence"/>
</dbReference>
<reference evidence="1 2" key="1">
    <citation type="submission" date="2020-01" db="EMBL/GenBank/DDBJ databases">
        <authorList>
            <person name="Gupta K D."/>
        </authorList>
    </citation>
    <scope>NUCLEOTIDE SEQUENCE [LARGE SCALE GENOMIC DNA]</scope>
</reference>
<evidence type="ECO:0000313" key="2">
    <source>
        <dbReference type="Proteomes" id="UP000467700"/>
    </source>
</evidence>
<gene>
    <name evidence="1" type="ORF">AAE3_LOCUS13593</name>
</gene>
<accession>A0A8S0WJP8</accession>
<name>A0A8S0WJP8_CYCAE</name>
<dbReference type="OrthoDB" id="2961353at2759"/>
<organism evidence="1 2">
    <name type="scientific">Cyclocybe aegerita</name>
    <name type="common">Black poplar mushroom</name>
    <name type="synonym">Agrocybe aegerita</name>
    <dbReference type="NCBI Taxonomy" id="1973307"/>
    <lineage>
        <taxon>Eukaryota</taxon>
        <taxon>Fungi</taxon>
        <taxon>Dikarya</taxon>
        <taxon>Basidiomycota</taxon>
        <taxon>Agaricomycotina</taxon>
        <taxon>Agaricomycetes</taxon>
        <taxon>Agaricomycetidae</taxon>
        <taxon>Agaricales</taxon>
        <taxon>Agaricineae</taxon>
        <taxon>Bolbitiaceae</taxon>
        <taxon>Cyclocybe</taxon>
    </lineage>
</organism>
<dbReference type="AlphaFoldDB" id="A0A8S0WJP8"/>
<dbReference type="EMBL" id="CACVBS010000106">
    <property type="protein sequence ID" value="CAA7271351.1"/>
    <property type="molecule type" value="Genomic_DNA"/>
</dbReference>
<protein>
    <submittedName>
        <fullName evidence="1">Uncharacterized protein</fullName>
    </submittedName>
</protein>